<evidence type="ECO:0000313" key="3">
    <source>
        <dbReference type="Proteomes" id="UP001353858"/>
    </source>
</evidence>
<dbReference type="AlphaFoldDB" id="A0AAN7SCN0"/>
<organism evidence="2 3">
    <name type="scientific">Aquatica leii</name>
    <dbReference type="NCBI Taxonomy" id="1421715"/>
    <lineage>
        <taxon>Eukaryota</taxon>
        <taxon>Metazoa</taxon>
        <taxon>Ecdysozoa</taxon>
        <taxon>Arthropoda</taxon>
        <taxon>Hexapoda</taxon>
        <taxon>Insecta</taxon>
        <taxon>Pterygota</taxon>
        <taxon>Neoptera</taxon>
        <taxon>Endopterygota</taxon>
        <taxon>Coleoptera</taxon>
        <taxon>Polyphaga</taxon>
        <taxon>Elateriformia</taxon>
        <taxon>Elateroidea</taxon>
        <taxon>Lampyridae</taxon>
        <taxon>Luciolinae</taxon>
        <taxon>Aquatica</taxon>
    </lineage>
</organism>
<keyword evidence="3" id="KW-1185">Reference proteome</keyword>
<evidence type="ECO:0000256" key="1">
    <source>
        <dbReference type="SAM" id="MobiDB-lite"/>
    </source>
</evidence>
<gene>
    <name evidence="2" type="ORF">RN001_001272</name>
</gene>
<comment type="caution">
    <text evidence="2">The sequence shown here is derived from an EMBL/GenBank/DDBJ whole genome shotgun (WGS) entry which is preliminary data.</text>
</comment>
<dbReference type="EMBL" id="JARPUR010000001">
    <property type="protein sequence ID" value="KAK4885001.1"/>
    <property type="molecule type" value="Genomic_DNA"/>
</dbReference>
<feature type="compositionally biased region" description="Basic residues" evidence="1">
    <location>
        <begin position="8"/>
        <end position="20"/>
    </location>
</feature>
<accession>A0AAN7SCN0</accession>
<protein>
    <submittedName>
        <fullName evidence="2">Uncharacterized protein</fullName>
    </submittedName>
</protein>
<evidence type="ECO:0000313" key="2">
    <source>
        <dbReference type="EMBL" id="KAK4885001.1"/>
    </source>
</evidence>
<feature type="region of interest" description="Disordered" evidence="1">
    <location>
        <begin position="1"/>
        <end position="20"/>
    </location>
</feature>
<proteinExistence type="predicted"/>
<dbReference type="Proteomes" id="UP001353858">
    <property type="component" value="Unassembled WGS sequence"/>
</dbReference>
<sequence length="85" mass="9888">MPKSVSVNRKRNKKAKASKMRWQKIKQLNYSVDQYHNEQFQGIFTDLSETRNDLPETFGRTNCSVEINKGTSFKEIHDNVDGNPL</sequence>
<reference evidence="3" key="1">
    <citation type="submission" date="2023-01" db="EMBL/GenBank/DDBJ databases">
        <title>Key to firefly adult light organ development and bioluminescence: homeobox transcription factors regulate luciferase expression and transportation to peroxisome.</title>
        <authorList>
            <person name="Fu X."/>
        </authorList>
    </citation>
    <scope>NUCLEOTIDE SEQUENCE [LARGE SCALE GENOMIC DNA]</scope>
</reference>
<name>A0AAN7SCN0_9COLE</name>